<protein>
    <recommendedName>
        <fullName evidence="8">Putative manganese efflux pump MntP</fullName>
    </recommendedName>
</protein>
<feature type="transmembrane region" description="Helical" evidence="8">
    <location>
        <begin position="12"/>
        <end position="31"/>
    </location>
</feature>
<keyword evidence="1 8" id="KW-0813">Transport</keyword>
<dbReference type="KEGG" id="eff:skT53_26500"/>
<dbReference type="AlphaFoldDB" id="A0A7I8DC39"/>
<keyword evidence="10" id="KW-1185">Reference proteome</keyword>
<evidence type="ECO:0000256" key="7">
    <source>
        <dbReference type="ARBA" id="ARBA00023211"/>
    </source>
</evidence>
<evidence type="ECO:0000256" key="5">
    <source>
        <dbReference type="ARBA" id="ARBA00023065"/>
    </source>
</evidence>
<comment type="similarity">
    <text evidence="8">Belongs to the MntP (TC 9.B.29) family.</text>
</comment>
<comment type="function">
    <text evidence="8">Probably functions as a manganese efflux pump.</text>
</comment>
<keyword evidence="5 8" id="KW-0406">Ion transport</keyword>
<feature type="transmembrane region" description="Helical" evidence="8">
    <location>
        <begin position="43"/>
        <end position="66"/>
    </location>
</feature>
<dbReference type="EMBL" id="AP023366">
    <property type="protein sequence ID" value="BCJ87665.1"/>
    <property type="molecule type" value="Genomic_DNA"/>
</dbReference>
<keyword evidence="2 8" id="KW-1003">Cell membrane</keyword>
<dbReference type="InterPro" id="IPR022929">
    <property type="entry name" value="Put_MntP"/>
</dbReference>
<dbReference type="RefSeq" id="WP_200757921.1">
    <property type="nucleotide sequence ID" value="NZ_AP023366.1"/>
</dbReference>
<gene>
    <name evidence="8 9" type="primary">mntP</name>
    <name evidence="9" type="ORF">skT53_26500</name>
</gene>
<evidence type="ECO:0000313" key="10">
    <source>
        <dbReference type="Proteomes" id="UP000593802"/>
    </source>
</evidence>
<reference evidence="9 10" key="1">
    <citation type="submission" date="2020-08" db="EMBL/GenBank/DDBJ databases">
        <title>Complete Genome Sequence of Effusibacillus dendaii Strain skT53, Isolated from Farmland soil.</title>
        <authorList>
            <person name="Konishi T."/>
            <person name="Kawasaki H."/>
        </authorList>
    </citation>
    <scope>NUCLEOTIDE SEQUENCE [LARGE SCALE GENOMIC DNA]</scope>
    <source>
        <strain evidence="10">skT53</strain>
    </source>
</reference>
<evidence type="ECO:0000256" key="4">
    <source>
        <dbReference type="ARBA" id="ARBA00022989"/>
    </source>
</evidence>
<dbReference type="Pfam" id="PF02659">
    <property type="entry name" value="Mntp"/>
    <property type="match status" value="1"/>
</dbReference>
<evidence type="ECO:0000256" key="6">
    <source>
        <dbReference type="ARBA" id="ARBA00023136"/>
    </source>
</evidence>
<evidence type="ECO:0000256" key="3">
    <source>
        <dbReference type="ARBA" id="ARBA00022692"/>
    </source>
</evidence>
<feature type="transmembrane region" description="Helical" evidence="8">
    <location>
        <begin position="165"/>
        <end position="186"/>
    </location>
</feature>
<evidence type="ECO:0000313" key="9">
    <source>
        <dbReference type="EMBL" id="BCJ87665.1"/>
    </source>
</evidence>
<comment type="subcellular location">
    <subcellularLocation>
        <location evidence="8">Cell membrane</location>
        <topology evidence="8">Multi-pass membrane protein</topology>
    </subcellularLocation>
</comment>
<organism evidence="9 10">
    <name type="scientific">Effusibacillus dendaii</name>
    <dbReference type="NCBI Taxonomy" id="2743772"/>
    <lineage>
        <taxon>Bacteria</taxon>
        <taxon>Bacillati</taxon>
        <taxon>Bacillota</taxon>
        <taxon>Bacilli</taxon>
        <taxon>Bacillales</taxon>
        <taxon>Alicyclobacillaceae</taxon>
        <taxon>Effusibacillus</taxon>
    </lineage>
</organism>
<keyword evidence="6 8" id="KW-0472">Membrane</keyword>
<accession>A0A7I8DC39</accession>
<keyword evidence="4 8" id="KW-1133">Transmembrane helix</keyword>
<evidence type="ECO:0000256" key="2">
    <source>
        <dbReference type="ARBA" id="ARBA00022475"/>
    </source>
</evidence>
<feature type="transmembrane region" description="Helical" evidence="8">
    <location>
        <begin position="72"/>
        <end position="90"/>
    </location>
</feature>
<dbReference type="Proteomes" id="UP000593802">
    <property type="component" value="Chromosome"/>
</dbReference>
<keyword evidence="7 8" id="KW-0464">Manganese</keyword>
<dbReference type="InterPro" id="IPR003810">
    <property type="entry name" value="Mntp/YtaF"/>
</dbReference>
<sequence length="187" mass="19786">MAEIKLSEFITIFTTAVALGSDAMSIGIGLGMQRLTKRDIFRVSSTVGLFHVIMPLIGMGIGLYLYRLMGDVAKVIGSILLIGFGAHMIWDAWKGNDEPPKFAMNRSVGIGLFLFALSVSIDAMSVGFSFGLSDAKLGLTVLIFGVVGAIMTAIGLSIGNVMGRVLGDSMTIIGGGILIFFGIQFLL</sequence>
<keyword evidence="3 8" id="KW-0812">Transmembrane</keyword>
<evidence type="ECO:0000256" key="8">
    <source>
        <dbReference type="HAMAP-Rule" id="MF_01521"/>
    </source>
</evidence>
<proteinExistence type="inferred from homology"/>
<evidence type="ECO:0000256" key="1">
    <source>
        <dbReference type="ARBA" id="ARBA00022448"/>
    </source>
</evidence>
<dbReference type="PANTHER" id="PTHR35529:SF1">
    <property type="entry name" value="MANGANESE EFFLUX PUMP MNTP-RELATED"/>
    <property type="match status" value="1"/>
</dbReference>
<feature type="transmembrane region" description="Helical" evidence="8">
    <location>
        <begin position="110"/>
        <end position="131"/>
    </location>
</feature>
<feature type="transmembrane region" description="Helical" evidence="8">
    <location>
        <begin position="137"/>
        <end position="158"/>
    </location>
</feature>
<name>A0A7I8DC39_9BACL</name>
<dbReference type="GO" id="GO:0005886">
    <property type="term" value="C:plasma membrane"/>
    <property type="evidence" value="ECO:0007669"/>
    <property type="project" value="UniProtKB-SubCell"/>
</dbReference>
<dbReference type="HAMAP" id="MF_01521">
    <property type="entry name" value="MntP_pump"/>
    <property type="match status" value="1"/>
</dbReference>
<dbReference type="GO" id="GO:0005384">
    <property type="term" value="F:manganese ion transmembrane transporter activity"/>
    <property type="evidence" value="ECO:0007669"/>
    <property type="project" value="UniProtKB-UniRule"/>
</dbReference>
<dbReference type="PANTHER" id="PTHR35529">
    <property type="entry name" value="MANGANESE EFFLUX PUMP MNTP-RELATED"/>
    <property type="match status" value="1"/>
</dbReference>